<evidence type="ECO:0000313" key="2">
    <source>
        <dbReference type="EMBL" id="QCZ94087.1"/>
    </source>
</evidence>
<organism evidence="2 3">
    <name type="scientific">Salinimonas iocasae</name>
    <dbReference type="NCBI Taxonomy" id="2572577"/>
    <lineage>
        <taxon>Bacteria</taxon>
        <taxon>Pseudomonadati</taxon>
        <taxon>Pseudomonadota</taxon>
        <taxon>Gammaproteobacteria</taxon>
        <taxon>Alteromonadales</taxon>
        <taxon>Alteromonadaceae</taxon>
        <taxon>Alteromonas/Salinimonas group</taxon>
        <taxon>Salinimonas</taxon>
    </lineage>
</organism>
<dbReference type="InterPro" id="IPR000878">
    <property type="entry name" value="4pyrrol_Mease"/>
</dbReference>
<keyword evidence="3" id="KW-1185">Reference proteome</keyword>
<dbReference type="InterPro" id="IPR014777">
    <property type="entry name" value="4pyrrole_Mease_sub1"/>
</dbReference>
<protein>
    <recommendedName>
        <fullName evidence="1">Tetrapyrrole methylase domain-containing protein</fullName>
    </recommendedName>
</protein>
<proteinExistence type="predicted"/>
<dbReference type="AlphaFoldDB" id="A0A5B7YEI0"/>
<dbReference type="Gene3D" id="3.40.1010.10">
    <property type="entry name" value="Cobalt-precorrin-4 Transmethylase, Domain 1"/>
    <property type="match status" value="1"/>
</dbReference>
<evidence type="ECO:0000259" key="1">
    <source>
        <dbReference type="Pfam" id="PF00590"/>
    </source>
</evidence>
<sequence length="265" mass="29384">MTTKQGSIVCVGVGMTLGSHITPLSRSHIEQADVVFSSASDSYVELWINEMNSDVRSLQPFYAEGKDRRQTYREMVDAMMTEVRAGKKVVGAFYGHPGVFALAPHKVIQQAREEGHHAHMEPGISAEDCLYADMGLDPGTHGCAHYEATQFMVNRKVVDTSALLILWQVGMAGDRSQKAFTSDNRYRALLQECLLTFYPGSHHVALYEAAVLPIEDVRIEWLALNELSSATVHQHTTLVIPPSHSKIEDSEMVSRLNKLKNSDGV</sequence>
<dbReference type="RefSeq" id="WP_139756829.1">
    <property type="nucleotide sequence ID" value="NZ_CP039852.1"/>
</dbReference>
<dbReference type="EMBL" id="CP039852">
    <property type="protein sequence ID" value="QCZ94087.1"/>
    <property type="molecule type" value="Genomic_DNA"/>
</dbReference>
<evidence type="ECO:0000313" key="3">
    <source>
        <dbReference type="Proteomes" id="UP000304912"/>
    </source>
</evidence>
<dbReference type="SUPFAM" id="SSF53790">
    <property type="entry name" value="Tetrapyrrole methylase"/>
    <property type="match status" value="1"/>
</dbReference>
<accession>A0A5B7YEI0</accession>
<gene>
    <name evidence="2" type="ORF">FBQ74_11655</name>
</gene>
<dbReference type="KEGG" id="salk:FBQ74_11655"/>
<reference evidence="2 3" key="1">
    <citation type="submission" date="2019-04" db="EMBL/GenBank/DDBJ databases">
        <title>Salinimonas iocasae sp. nov., a halophilic bacterium isolated from the outer tube casing of tubeworms in Okinawa Trough.</title>
        <authorList>
            <person name="Zhang H."/>
            <person name="Wang H."/>
            <person name="Li C."/>
        </authorList>
    </citation>
    <scope>NUCLEOTIDE SEQUENCE [LARGE SCALE GENOMIC DNA]</scope>
    <source>
        <strain evidence="2 3">KX18D6</strain>
    </source>
</reference>
<dbReference type="OrthoDB" id="1459304at2"/>
<feature type="domain" description="Tetrapyrrole methylase" evidence="1">
    <location>
        <begin position="8"/>
        <end position="210"/>
    </location>
</feature>
<name>A0A5B7YEI0_9ALTE</name>
<dbReference type="GO" id="GO:0008168">
    <property type="term" value="F:methyltransferase activity"/>
    <property type="evidence" value="ECO:0007669"/>
    <property type="project" value="InterPro"/>
</dbReference>
<dbReference type="Pfam" id="PF00590">
    <property type="entry name" value="TP_methylase"/>
    <property type="match status" value="1"/>
</dbReference>
<dbReference type="Proteomes" id="UP000304912">
    <property type="component" value="Chromosome"/>
</dbReference>
<dbReference type="CDD" id="cd19916">
    <property type="entry name" value="OphMA_like"/>
    <property type="match status" value="1"/>
</dbReference>
<dbReference type="InterPro" id="IPR035996">
    <property type="entry name" value="4pyrrol_Methylase_sf"/>
</dbReference>